<evidence type="ECO:0000256" key="1">
    <source>
        <dbReference type="ARBA" id="ARBA00001946"/>
    </source>
</evidence>
<dbReference type="InterPro" id="IPR005846">
    <property type="entry name" value="A-D-PHexomutase_a/b/a-III"/>
</dbReference>
<dbReference type="Pfam" id="PF02879">
    <property type="entry name" value="PGM_PMM_II"/>
    <property type="match status" value="1"/>
</dbReference>
<evidence type="ECO:0000256" key="6">
    <source>
        <dbReference type="ARBA" id="ARBA00023235"/>
    </source>
</evidence>
<dbReference type="SUPFAM" id="SSF55957">
    <property type="entry name" value="Phosphoglucomutase, C-terminal domain"/>
    <property type="match status" value="1"/>
</dbReference>
<protein>
    <recommendedName>
        <fullName evidence="14">Phosphomannomutase/phosphoglucomutase</fullName>
    </recommendedName>
</protein>
<evidence type="ECO:0000259" key="10">
    <source>
        <dbReference type="Pfam" id="PF02879"/>
    </source>
</evidence>
<comment type="caution">
    <text evidence="12">The sequence shown here is derived from an EMBL/GenBank/DDBJ whole genome shotgun (WGS) entry which is preliminary data.</text>
</comment>
<evidence type="ECO:0000259" key="8">
    <source>
        <dbReference type="Pfam" id="PF00408"/>
    </source>
</evidence>
<dbReference type="Pfam" id="PF02880">
    <property type="entry name" value="PGM_PMM_III"/>
    <property type="match status" value="1"/>
</dbReference>
<evidence type="ECO:0000256" key="7">
    <source>
        <dbReference type="RuleBase" id="RU004326"/>
    </source>
</evidence>
<organism evidence="12 13">
    <name type="scientific">Candidatus Chisholmbacteria bacterium RIFCSPHIGHO2_01_FULL_52_32</name>
    <dbReference type="NCBI Taxonomy" id="1797591"/>
    <lineage>
        <taxon>Bacteria</taxon>
        <taxon>Candidatus Chisholmiibacteriota</taxon>
    </lineage>
</organism>
<feature type="domain" description="Alpha-D-phosphohexomutase alpha/beta/alpha" evidence="11">
    <location>
        <begin position="261"/>
        <end position="368"/>
    </location>
</feature>
<feature type="domain" description="Alpha-D-phosphohexomutase C-terminal" evidence="8">
    <location>
        <begin position="373"/>
        <end position="443"/>
    </location>
</feature>
<dbReference type="PANTHER" id="PTHR43771:SF1">
    <property type="entry name" value="PHOSPHOMANNOMUTASE"/>
    <property type="match status" value="1"/>
</dbReference>
<comment type="cofactor">
    <cofactor evidence="1">
        <name>Mg(2+)</name>
        <dbReference type="ChEBI" id="CHEBI:18420"/>
    </cofactor>
</comment>
<dbReference type="GO" id="GO:0000287">
    <property type="term" value="F:magnesium ion binding"/>
    <property type="evidence" value="ECO:0007669"/>
    <property type="project" value="InterPro"/>
</dbReference>
<dbReference type="EMBL" id="MHCJ01000003">
    <property type="protein sequence ID" value="OGY18380.1"/>
    <property type="molecule type" value="Genomic_DNA"/>
</dbReference>
<dbReference type="GO" id="GO:0005975">
    <property type="term" value="P:carbohydrate metabolic process"/>
    <property type="evidence" value="ECO:0007669"/>
    <property type="project" value="InterPro"/>
</dbReference>
<evidence type="ECO:0000313" key="12">
    <source>
        <dbReference type="EMBL" id="OGY18380.1"/>
    </source>
</evidence>
<sequence length="457" mass="51416">MRLSPEIFRDYDIRAIIPGELDEAGLIRVAQAIAVCFQPRTIQVGRDMRMSSPKLHQIFVNTMLKAGVDVVDLGLISTDMLYFAAGKYNEDLAVTISASHNPPQYNGMKIVKRGAIAVSGDSGIYEIRDLAVSTKSLEKTSKETGRLSKRRVLNDFVKHVLKFINVKNMKPFKVAVDTGNGMGGFFMPAVEDHLPWKVTRIFYELDGSFPNHIPSPIEAKNMLDTVKAVKRVGADVGMAFDGDGDRVFLVDETGRIVSGTIMTALITENLLRKHPKQTILYNAIVGRVVPEIIKKRGGKPVRVRVGHTLIKEAMRKHNGLFCGEHSGHYFFRDFFYADSAIIAALLVLELMSVKNQKLSDLVRQYDKYPSSGEINFMVKDKLGVMRRLETTYKNKARSTDWLDGISVWFTDWWFNVRPSNTEPLLRLNIEADNHKILAEHTTEIVSFLSSHGTIRQA</sequence>
<dbReference type="Pfam" id="PF00408">
    <property type="entry name" value="PGM_PMM_IV"/>
    <property type="match status" value="1"/>
</dbReference>
<dbReference type="InterPro" id="IPR036900">
    <property type="entry name" value="A-D-PHexomutase_C_sf"/>
</dbReference>
<dbReference type="Proteomes" id="UP000179233">
    <property type="component" value="Unassembled WGS sequence"/>
</dbReference>
<evidence type="ECO:0000256" key="5">
    <source>
        <dbReference type="ARBA" id="ARBA00022842"/>
    </source>
</evidence>
<dbReference type="CDD" id="cd03089">
    <property type="entry name" value="PMM_PGM"/>
    <property type="match status" value="1"/>
</dbReference>
<dbReference type="GO" id="GO:0016868">
    <property type="term" value="F:intramolecular phosphotransferase activity"/>
    <property type="evidence" value="ECO:0007669"/>
    <property type="project" value="InterPro"/>
</dbReference>
<evidence type="ECO:0000256" key="3">
    <source>
        <dbReference type="ARBA" id="ARBA00022553"/>
    </source>
</evidence>
<dbReference type="Gene3D" id="3.30.310.50">
    <property type="entry name" value="Alpha-D-phosphohexomutase, C-terminal domain"/>
    <property type="match status" value="1"/>
</dbReference>
<accession>A0A1G1VSP3</accession>
<keyword evidence="3" id="KW-0597">Phosphoprotein</keyword>
<dbReference type="Pfam" id="PF02878">
    <property type="entry name" value="PGM_PMM_I"/>
    <property type="match status" value="1"/>
</dbReference>
<dbReference type="PANTHER" id="PTHR43771">
    <property type="entry name" value="PHOSPHOMANNOMUTASE"/>
    <property type="match status" value="1"/>
</dbReference>
<proteinExistence type="inferred from homology"/>
<evidence type="ECO:0008006" key="14">
    <source>
        <dbReference type="Google" id="ProtNLM"/>
    </source>
</evidence>
<keyword evidence="5 7" id="KW-0460">Magnesium</keyword>
<dbReference type="InterPro" id="IPR005845">
    <property type="entry name" value="A-D-PHexomutase_a/b/a-II"/>
</dbReference>
<dbReference type="PROSITE" id="PS00710">
    <property type="entry name" value="PGM_PMM"/>
    <property type="match status" value="1"/>
</dbReference>
<evidence type="ECO:0000256" key="2">
    <source>
        <dbReference type="ARBA" id="ARBA00010231"/>
    </source>
</evidence>
<feature type="domain" description="Alpha-D-phosphohexomutase alpha/beta/alpha" evidence="10">
    <location>
        <begin position="155"/>
        <end position="254"/>
    </location>
</feature>
<comment type="similarity">
    <text evidence="2 7">Belongs to the phosphohexose mutase family.</text>
</comment>
<dbReference type="InterPro" id="IPR005844">
    <property type="entry name" value="A-D-PHexomutase_a/b/a-I"/>
</dbReference>
<dbReference type="InterPro" id="IPR005843">
    <property type="entry name" value="A-D-PHexomutase_C"/>
</dbReference>
<dbReference type="SUPFAM" id="SSF53738">
    <property type="entry name" value="Phosphoglucomutase, first 3 domains"/>
    <property type="match status" value="3"/>
</dbReference>
<evidence type="ECO:0000259" key="9">
    <source>
        <dbReference type="Pfam" id="PF02878"/>
    </source>
</evidence>
<reference evidence="12 13" key="1">
    <citation type="journal article" date="2016" name="Nat. Commun.">
        <title>Thousands of microbial genomes shed light on interconnected biogeochemical processes in an aquifer system.</title>
        <authorList>
            <person name="Anantharaman K."/>
            <person name="Brown C.T."/>
            <person name="Hug L.A."/>
            <person name="Sharon I."/>
            <person name="Castelle C.J."/>
            <person name="Probst A.J."/>
            <person name="Thomas B.C."/>
            <person name="Singh A."/>
            <person name="Wilkins M.J."/>
            <person name="Karaoz U."/>
            <person name="Brodie E.L."/>
            <person name="Williams K.H."/>
            <person name="Hubbard S.S."/>
            <person name="Banfield J.F."/>
        </authorList>
    </citation>
    <scope>NUCLEOTIDE SEQUENCE [LARGE SCALE GENOMIC DNA]</scope>
</reference>
<name>A0A1G1VSP3_9BACT</name>
<keyword evidence="4 7" id="KW-0479">Metal-binding</keyword>
<dbReference type="InterPro" id="IPR005841">
    <property type="entry name" value="Alpha-D-phosphohexomutase_SF"/>
</dbReference>
<keyword evidence="6" id="KW-0413">Isomerase</keyword>
<gene>
    <name evidence="12" type="ORF">A2786_02660</name>
</gene>
<feature type="domain" description="Alpha-D-phosphohexomutase alpha/beta/alpha" evidence="9">
    <location>
        <begin position="7"/>
        <end position="122"/>
    </location>
</feature>
<dbReference type="InterPro" id="IPR016066">
    <property type="entry name" value="A-D-PHexomutase_CS"/>
</dbReference>
<evidence type="ECO:0000259" key="11">
    <source>
        <dbReference type="Pfam" id="PF02880"/>
    </source>
</evidence>
<dbReference type="Gene3D" id="3.40.120.10">
    <property type="entry name" value="Alpha-D-Glucose-1,6-Bisphosphate, subunit A, domain 3"/>
    <property type="match status" value="3"/>
</dbReference>
<evidence type="ECO:0000256" key="4">
    <source>
        <dbReference type="ARBA" id="ARBA00022723"/>
    </source>
</evidence>
<dbReference type="AlphaFoldDB" id="A0A1G1VSP3"/>
<evidence type="ECO:0000313" key="13">
    <source>
        <dbReference type="Proteomes" id="UP000179233"/>
    </source>
</evidence>
<dbReference type="InterPro" id="IPR016055">
    <property type="entry name" value="A-D-PHexomutase_a/b/a-I/II/III"/>
</dbReference>
<dbReference type="PRINTS" id="PR00509">
    <property type="entry name" value="PGMPMM"/>
</dbReference>